<dbReference type="Proteomes" id="UP000269221">
    <property type="component" value="Unassembled WGS sequence"/>
</dbReference>
<keyword evidence="2" id="KW-1185">Reference proteome</keyword>
<protein>
    <submittedName>
        <fullName evidence="1">Uncharacterized protein</fullName>
    </submittedName>
</protein>
<accession>A0A3M0K1N9</accession>
<dbReference type="AlphaFoldDB" id="A0A3M0K1N9"/>
<gene>
    <name evidence="1" type="ORF">DUI87_16348</name>
</gene>
<name>A0A3M0K1N9_HIRRU</name>
<organism evidence="1 2">
    <name type="scientific">Hirundo rustica rustica</name>
    <dbReference type="NCBI Taxonomy" id="333673"/>
    <lineage>
        <taxon>Eukaryota</taxon>
        <taxon>Metazoa</taxon>
        <taxon>Chordata</taxon>
        <taxon>Craniata</taxon>
        <taxon>Vertebrata</taxon>
        <taxon>Euteleostomi</taxon>
        <taxon>Archelosauria</taxon>
        <taxon>Archosauria</taxon>
        <taxon>Dinosauria</taxon>
        <taxon>Saurischia</taxon>
        <taxon>Theropoda</taxon>
        <taxon>Coelurosauria</taxon>
        <taxon>Aves</taxon>
        <taxon>Neognathae</taxon>
        <taxon>Neoaves</taxon>
        <taxon>Telluraves</taxon>
        <taxon>Australaves</taxon>
        <taxon>Passeriformes</taxon>
        <taxon>Sylvioidea</taxon>
        <taxon>Hirundinidae</taxon>
        <taxon>Hirundo</taxon>
    </lineage>
</organism>
<sequence length="90" mass="10127">MILLGPFQLNMSCDSMEFVKEKALNINIQLYSLVIMSKLKMCIHTENVLFNSQYSSVLSRLAGVQASSVLHCYYEILSGLQIVEGSKYSN</sequence>
<comment type="caution">
    <text evidence="1">The sequence shown here is derived from an EMBL/GenBank/DDBJ whole genome shotgun (WGS) entry which is preliminary data.</text>
</comment>
<evidence type="ECO:0000313" key="2">
    <source>
        <dbReference type="Proteomes" id="UP000269221"/>
    </source>
</evidence>
<dbReference type="EMBL" id="QRBI01000120">
    <property type="protein sequence ID" value="RMC06898.1"/>
    <property type="molecule type" value="Genomic_DNA"/>
</dbReference>
<evidence type="ECO:0000313" key="1">
    <source>
        <dbReference type="EMBL" id="RMC06898.1"/>
    </source>
</evidence>
<proteinExistence type="predicted"/>
<reference evidence="1 2" key="1">
    <citation type="submission" date="2018-07" db="EMBL/GenBank/DDBJ databases">
        <title>A high quality draft genome assembly of the barn swallow (H. rustica rustica).</title>
        <authorList>
            <person name="Formenti G."/>
            <person name="Chiara M."/>
            <person name="Poveda L."/>
            <person name="Francoijs K.-J."/>
            <person name="Bonisoli-Alquati A."/>
            <person name="Canova L."/>
            <person name="Gianfranceschi L."/>
            <person name="Horner D.S."/>
            <person name="Saino N."/>
        </authorList>
    </citation>
    <scope>NUCLEOTIDE SEQUENCE [LARGE SCALE GENOMIC DNA]</scope>
    <source>
        <strain evidence="1">Chelidonia</strain>
        <tissue evidence="1">Blood</tissue>
    </source>
</reference>